<dbReference type="GO" id="GO:0005762">
    <property type="term" value="C:mitochondrial large ribosomal subunit"/>
    <property type="evidence" value="ECO:0007669"/>
    <property type="project" value="TreeGrafter"/>
</dbReference>
<dbReference type="Proteomes" id="UP000225277">
    <property type="component" value="Unassembled WGS sequence"/>
</dbReference>
<protein>
    <recommendedName>
        <fullName evidence="6">Large ribosomal subunit protein mL49</fullName>
    </recommendedName>
</protein>
<dbReference type="EMBL" id="FJUY01000006">
    <property type="protein sequence ID" value="CZT18654.1"/>
    <property type="molecule type" value="Genomic_DNA"/>
</dbReference>
<evidence type="ECO:0000256" key="7">
    <source>
        <dbReference type="SAM" id="MobiDB-lite"/>
    </source>
</evidence>
<name>A0A2D3V7V9_9PEZI</name>
<evidence type="ECO:0000313" key="9">
    <source>
        <dbReference type="Proteomes" id="UP000225277"/>
    </source>
</evidence>
<dbReference type="GO" id="GO:0003735">
    <property type="term" value="F:structural constituent of ribosome"/>
    <property type="evidence" value="ECO:0007669"/>
    <property type="project" value="InterPro"/>
</dbReference>
<gene>
    <name evidence="8" type="ORF">RCC_04498</name>
</gene>
<evidence type="ECO:0000256" key="4">
    <source>
        <dbReference type="ARBA" id="ARBA00023128"/>
    </source>
</evidence>
<feature type="region of interest" description="Disordered" evidence="7">
    <location>
        <begin position="29"/>
        <end position="91"/>
    </location>
</feature>
<comment type="subcellular location">
    <subcellularLocation>
        <location evidence="1">Mitochondrion</location>
    </subcellularLocation>
</comment>
<proteinExistence type="inferred from homology"/>
<keyword evidence="5" id="KW-0687">Ribonucleoprotein</keyword>
<dbReference type="GeneID" id="35599672"/>
<dbReference type="Gene3D" id="3.30.780.10">
    <property type="entry name" value="SUI1-like domain"/>
    <property type="match status" value="1"/>
</dbReference>
<evidence type="ECO:0000256" key="6">
    <source>
        <dbReference type="ARBA" id="ARBA00035191"/>
    </source>
</evidence>
<comment type="similarity">
    <text evidence="2">Belongs to the mitochondrion-specific ribosomal protein mL49 family.</text>
</comment>
<dbReference type="AlphaFoldDB" id="A0A2D3V7V9"/>
<dbReference type="RefSeq" id="XP_023625544.1">
    <property type="nucleotide sequence ID" value="XM_023769776.1"/>
</dbReference>
<feature type="compositionally biased region" description="Basic and acidic residues" evidence="7">
    <location>
        <begin position="35"/>
        <end position="47"/>
    </location>
</feature>
<evidence type="ECO:0000256" key="3">
    <source>
        <dbReference type="ARBA" id="ARBA00022980"/>
    </source>
</evidence>
<dbReference type="PANTHER" id="PTHR13477:SF0">
    <property type="entry name" value="LARGE RIBOSOMAL SUBUNIT PROTEIN ML49"/>
    <property type="match status" value="1"/>
</dbReference>
<feature type="compositionally biased region" description="Basic residues" evidence="7">
    <location>
        <begin position="62"/>
        <end position="86"/>
    </location>
</feature>
<evidence type="ECO:0000313" key="8">
    <source>
        <dbReference type="EMBL" id="CZT18654.1"/>
    </source>
</evidence>
<accession>A0A2D3V7V9</accession>
<keyword evidence="3" id="KW-0689">Ribosomal protein</keyword>
<keyword evidence="4" id="KW-0496">Mitochondrion</keyword>
<dbReference type="STRING" id="112498.A0A2D3V7V9"/>
<dbReference type="InterPro" id="IPR007740">
    <property type="entry name" value="Ribosomal_mL49"/>
</dbReference>
<sequence>MLPFLRPLGPPRPATLARFLRFSTTSQCHEAAAPAEDRNLRASRTAEESYPPSNMRSNPRPKISKASRRTAHPTKLRHYPTRRPSHHQPEPPTLIPKPVEALPAEQCAPNLPYFVTRSANHELPVYTLRKRGGNLLMTRIKKVDGDRFVLRDELKQVLKKKEVVVNGITGHIMIKGHVKPLVEKYLKERLF</sequence>
<dbReference type="PANTHER" id="PTHR13477">
    <property type="entry name" value="MITOCHONDRIAL 39S RIBOSOMAL PROTEIN L49"/>
    <property type="match status" value="1"/>
</dbReference>
<reference evidence="8 9" key="1">
    <citation type="submission" date="2016-03" db="EMBL/GenBank/DDBJ databases">
        <authorList>
            <person name="Ploux O."/>
        </authorList>
    </citation>
    <scope>NUCLEOTIDE SEQUENCE [LARGE SCALE GENOMIC DNA]</scope>
    <source>
        <strain evidence="8 9">URUG2</strain>
    </source>
</reference>
<evidence type="ECO:0000256" key="5">
    <source>
        <dbReference type="ARBA" id="ARBA00023274"/>
    </source>
</evidence>
<dbReference type="GO" id="GO:0006412">
    <property type="term" value="P:translation"/>
    <property type="evidence" value="ECO:0007669"/>
    <property type="project" value="InterPro"/>
</dbReference>
<organism evidence="8 9">
    <name type="scientific">Ramularia collo-cygni</name>
    <dbReference type="NCBI Taxonomy" id="112498"/>
    <lineage>
        <taxon>Eukaryota</taxon>
        <taxon>Fungi</taxon>
        <taxon>Dikarya</taxon>
        <taxon>Ascomycota</taxon>
        <taxon>Pezizomycotina</taxon>
        <taxon>Dothideomycetes</taxon>
        <taxon>Dothideomycetidae</taxon>
        <taxon>Mycosphaerellales</taxon>
        <taxon>Mycosphaerellaceae</taxon>
        <taxon>Ramularia</taxon>
    </lineage>
</organism>
<evidence type="ECO:0000256" key="2">
    <source>
        <dbReference type="ARBA" id="ARBA00005677"/>
    </source>
</evidence>
<dbReference type="Pfam" id="PF05046">
    <property type="entry name" value="Img2"/>
    <property type="match status" value="1"/>
</dbReference>
<keyword evidence="9" id="KW-1185">Reference proteome</keyword>
<evidence type="ECO:0000256" key="1">
    <source>
        <dbReference type="ARBA" id="ARBA00004173"/>
    </source>
</evidence>
<dbReference type="OrthoDB" id="19439at2759"/>